<reference evidence="2 3" key="1">
    <citation type="journal article" date="2018" name="Gigascience">
        <title>Genomes of trombidid mites reveal novel predicted allergens and laterally-transferred genes associated with secondary metabolism.</title>
        <authorList>
            <person name="Dong X."/>
            <person name="Chaisiri K."/>
            <person name="Xia D."/>
            <person name="Armstrong S.D."/>
            <person name="Fang Y."/>
            <person name="Donnelly M.J."/>
            <person name="Kadowaki T."/>
            <person name="McGarry J.W."/>
            <person name="Darby A.C."/>
            <person name="Makepeace B.L."/>
        </authorList>
    </citation>
    <scope>NUCLEOTIDE SEQUENCE [LARGE SCALE GENOMIC DNA]</scope>
    <source>
        <strain evidence="2">UoL-UT</strain>
    </source>
</reference>
<dbReference type="GO" id="GO:0008663">
    <property type="term" value="F:2',3'-cyclic-nucleotide 2'-phosphodiesterase activity"/>
    <property type="evidence" value="ECO:0007669"/>
    <property type="project" value="TreeGrafter"/>
</dbReference>
<dbReference type="SUPFAM" id="SSF56300">
    <property type="entry name" value="Metallo-dependent phosphatases"/>
    <property type="match status" value="1"/>
</dbReference>
<dbReference type="VEuPathDB" id="VectorBase:LDEU001292"/>
<proteinExistence type="predicted"/>
<dbReference type="Gene3D" id="3.60.21.10">
    <property type="match status" value="1"/>
</dbReference>
<evidence type="ECO:0000259" key="1">
    <source>
        <dbReference type="Pfam" id="PF00149"/>
    </source>
</evidence>
<dbReference type="GO" id="GO:0047631">
    <property type="term" value="F:ADP-ribose diphosphatase activity"/>
    <property type="evidence" value="ECO:0007669"/>
    <property type="project" value="TreeGrafter"/>
</dbReference>
<dbReference type="OrthoDB" id="9675250at2759"/>
<dbReference type="Pfam" id="PF00149">
    <property type="entry name" value="Metallophos"/>
    <property type="match status" value="1"/>
</dbReference>
<comment type="caution">
    <text evidence="2">The sequence shown here is derived from an EMBL/GenBank/DDBJ whole genome shotgun (WGS) entry which is preliminary data.</text>
</comment>
<dbReference type="PANTHER" id="PTHR16509">
    <property type="match status" value="1"/>
</dbReference>
<gene>
    <name evidence="2" type="ORF">B4U80_04730</name>
</gene>
<accession>A0A443ST95</accession>
<name>A0A443ST95_9ACAR</name>
<evidence type="ECO:0000313" key="2">
    <source>
        <dbReference type="EMBL" id="RWS30747.1"/>
    </source>
</evidence>
<dbReference type="Proteomes" id="UP000288716">
    <property type="component" value="Unassembled WGS sequence"/>
</dbReference>
<dbReference type="GO" id="GO:0047734">
    <property type="term" value="F:CDP-glycerol diphosphatase activity"/>
    <property type="evidence" value="ECO:0007669"/>
    <property type="project" value="TreeGrafter"/>
</dbReference>
<dbReference type="GO" id="GO:0030145">
    <property type="term" value="F:manganese ion binding"/>
    <property type="evidence" value="ECO:0007669"/>
    <property type="project" value="TreeGrafter"/>
</dbReference>
<feature type="domain" description="Calcineurin-like phosphoesterase" evidence="1">
    <location>
        <begin position="28"/>
        <end position="295"/>
    </location>
</feature>
<protein>
    <submittedName>
        <fullName evidence="2">Manganese-dependent ADP-ribose/CDP-alcohol diphosphatase-like isoform X1</fullName>
    </submittedName>
</protein>
<organism evidence="2 3">
    <name type="scientific">Leptotrombidium deliense</name>
    <dbReference type="NCBI Taxonomy" id="299467"/>
    <lineage>
        <taxon>Eukaryota</taxon>
        <taxon>Metazoa</taxon>
        <taxon>Ecdysozoa</taxon>
        <taxon>Arthropoda</taxon>
        <taxon>Chelicerata</taxon>
        <taxon>Arachnida</taxon>
        <taxon>Acari</taxon>
        <taxon>Acariformes</taxon>
        <taxon>Trombidiformes</taxon>
        <taxon>Prostigmata</taxon>
        <taxon>Anystina</taxon>
        <taxon>Parasitengona</taxon>
        <taxon>Trombiculoidea</taxon>
        <taxon>Trombiculidae</taxon>
        <taxon>Leptotrombidium</taxon>
    </lineage>
</organism>
<dbReference type="InterPro" id="IPR004843">
    <property type="entry name" value="Calcineurin-like_PHP"/>
</dbReference>
<evidence type="ECO:0000313" key="3">
    <source>
        <dbReference type="Proteomes" id="UP000288716"/>
    </source>
</evidence>
<dbReference type="STRING" id="299467.A0A443ST95"/>
<dbReference type="EMBL" id="NCKV01000392">
    <property type="protein sequence ID" value="RWS30747.1"/>
    <property type="molecule type" value="Genomic_DNA"/>
</dbReference>
<keyword evidence="3" id="KW-1185">Reference proteome</keyword>
<dbReference type="PANTHER" id="PTHR16509:SF1">
    <property type="entry name" value="MANGANESE-DEPENDENT ADP-RIBOSE_CDP-ALCOHOL DIPHOSPHATASE"/>
    <property type="match status" value="1"/>
</dbReference>
<sequence>MCSHAKRLCSSKSTDSKTTPQFGEPLTRFGVITDTHYADCDDRVAWYDSSKTRYYRNAINQIHNAFNEWIKEKDEFVVHLGDIIDGCNEKHKHYAINYVFNSFNRLPSFFVVVIVCHLLGNHELYNFNRIQLSAYLSESVANRENVAMHQNVQDKYILYYTFKPVTGVKLIALDCFDVSVLGHSKSCVKYQQALKILQNYHKHESQWDEDNVLDSLNKRFLAQNGAIGEAQLSWLNNELSVSEEANEKVIIFGHVGLHPDSVDSTCLLWNYEQILNVFKDYKCIKMYICGHQHKPGFAQMNHIRFVVFDCVIETEFNTFASIIVFNDRIVIKYYNGKECCIFKDVFI</sequence>
<dbReference type="InterPro" id="IPR029052">
    <property type="entry name" value="Metallo-depent_PP-like"/>
</dbReference>
<dbReference type="AlphaFoldDB" id="A0A443ST95"/>